<dbReference type="GO" id="GO:0006400">
    <property type="term" value="P:tRNA modification"/>
    <property type="evidence" value="ECO:0007669"/>
    <property type="project" value="UniProtKB-UniRule"/>
</dbReference>
<keyword evidence="6 8" id="KW-0067">ATP-binding</keyword>
<keyword evidence="2 8" id="KW-0963">Cytoplasm</keyword>
<evidence type="ECO:0000256" key="6">
    <source>
        <dbReference type="ARBA" id="ARBA00022840"/>
    </source>
</evidence>
<proteinExistence type="inferred from homology"/>
<dbReference type="NCBIfam" id="TIGR02433">
    <property type="entry name" value="lysidine_TilS_C"/>
    <property type="match status" value="1"/>
</dbReference>
<dbReference type="Proteomes" id="UP000051861">
    <property type="component" value="Unassembled WGS sequence"/>
</dbReference>
<dbReference type="EMBL" id="LIZX01000173">
    <property type="protein sequence ID" value="KPJ64594.1"/>
    <property type="molecule type" value="Genomic_DNA"/>
</dbReference>
<dbReference type="Gene3D" id="1.20.59.20">
    <property type="match status" value="1"/>
</dbReference>
<comment type="similarity">
    <text evidence="8">Belongs to the tRNA(Ile)-lysidine synthase family.</text>
</comment>
<accession>A0A0S7XQ13</accession>
<evidence type="ECO:0000259" key="9">
    <source>
        <dbReference type="SMART" id="SM00977"/>
    </source>
</evidence>
<dbReference type="InterPro" id="IPR012796">
    <property type="entry name" value="Lysidine-tRNA-synth_C"/>
</dbReference>
<dbReference type="GO" id="GO:0005524">
    <property type="term" value="F:ATP binding"/>
    <property type="evidence" value="ECO:0007669"/>
    <property type="project" value="UniProtKB-UniRule"/>
</dbReference>
<dbReference type="GO" id="GO:0032267">
    <property type="term" value="F:tRNA(Ile)-lysidine synthase activity"/>
    <property type="evidence" value="ECO:0007669"/>
    <property type="project" value="UniProtKB-EC"/>
</dbReference>
<sequence length="461" mass="52635">MIKDKFLDNIKEYKLLVPGDHVLIGVSGGVDSIALLYLLDSCKEELGITLRVAHLNHMVRKKDAEMDLRFVQNLAQDLKIPIKIESIDVQKIAKEQKLSLETAARQVRYDFFERVAGQEGASKIAVGHTADDNVETFLMRLVRGSGLKGLCGIPPKRGKIIRPLIRIWRKEIESYVGSLKLVPRRDYTNYESKYMRNRVRMKLIPQLKLYNLNIKEIILQTILLLTQDRLYLEDKAEEALARALISMEENELSLDVNKARSLEYAVRGHLLRLAIERIKGNLLDLCYVHIQDILDNLEGKDKWEMHLPAGIYVAGNSERLLISREKPQKHKIGTYYYSLSIPGEVELKEIGRKLRTSLIEDFSPAKINNNDLQTAYVDHAALGKNLLARNKQEGDRFNPLGMKGSKKLQDLFVDEKIPAELRDSIPIIESGGKIIWVAGVRIDERVKITKNTKKVVKLELL</sequence>
<comment type="subcellular location">
    <subcellularLocation>
        <location evidence="1 8">Cytoplasm</location>
    </subcellularLocation>
</comment>
<keyword evidence="3 8" id="KW-0436">Ligase</keyword>
<dbReference type="SUPFAM" id="SSF56037">
    <property type="entry name" value="PheT/TilS domain"/>
    <property type="match status" value="1"/>
</dbReference>
<evidence type="ECO:0000256" key="3">
    <source>
        <dbReference type="ARBA" id="ARBA00022598"/>
    </source>
</evidence>
<protein>
    <recommendedName>
        <fullName evidence="8">tRNA(Ile)-lysidine synthase</fullName>
        <ecNumber evidence="8">6.3.4.19</ecNumber>
    </recommendedName>
    <alternativeName>
        <fullName evidence="8">tRNA(Ile)-2-lysyl-cytidine synthase</fullName>
    </alternativeName>
    <alternativeName>
        <fullName evidence="8">tRNA(Ile)-lysidine synthetase</fullName>
    </alternativeName>
</protein>
<dbReference type="Gene3D" id="3.40.50.620">
    <property type="entry name" value="HUPs"/>
    <property type="match status" value="1"/>
</dbReference>
<dbReference type="SUPFAM" id="SSF52402">
    <property type="entry name" value="Adenine nucleotide alpha hydrolases-like"/>
    <property type="match status" value="1"/>
</dbReference>
<dbReference type="InterPro" id="IPR014729">
    <property type="entry name" value="Rossmann-like_a/b/a_fold"/>
</dbReference>
<evidence type="ECO:0000256" key="4">
    <source>
        <dbReference type="ARBA" id="ARBA00022694"/>
    </source>
</evidence>
<dbReference type="InterPro" id="IPR012094">
    <property type="entry name" value="tRNA_Ile_lys_synt"/>
</dbReference>
<evidence type="ECO:0000313" key="11">
    <source>
        <dbReference type="Proteomes" id="UP000051861"/>
    </source>
</evidence>
<dbReference type="CDD" id="cd01992">
    <property type="entry name" value="TilS_N"/>
    <property type="match status" value="1"/>
</dbReference>
<comment type="domain">
    <text evidence="8">The N-terminal region contains the highly conserved SGGXDS motif, predicted to be a P-loop motif involved in ATP binding.</text>
</comment>
<dbReference type="HAMAP" id="MF_01161">
    <property type="entry name" value="tRNA_Ile_lys_synt"/>
    <property type="match status" value="1"/>
</dbReference>
<dbReference type="InterPro" id="IPR012795">
    <property type="entry name" value="tRNA_Ile_lys_synt_N"/>
</dbReference>
<evidence type="ECO:0000256" key="5">
    <source>
        <dbReference type="ARBA" id="ARBA00022741"/>
    </source>
</evidence>
<evidence type="ECO:0000256" key="2">
    <source>
        <dbReference type="ARBA" id="ARBA00022490"/>
    </source>
</evidence>
<dbReference type="PANTHER" id="PTHR43033">
    <property type="entry name" value="TRNA(ILE)-LYSIDINE SYNTHASE-RELATED"/>
    <property type="match status" value="1"/>
</dbReference>
<reference evidence="10 11" key="1">
    <citation type="journal article" date="2015" name="Microbiome">
        <title>Genomic resolution of linkages in carbon, nitrogen, and sulfur cycling among widespread estuary sediment bacteria.</title>
        <authorList>
            <person name="Baker B.J."/>
            <person name="Lazar C.S."/>
            <person name="Teske A.P."/>
            <person name="Dick G.J."/>
        </authorList>
    </citation>
    <scope>NUCLEOTIDE SEQUENCE [LARGE SCALE GENOMIC DNA]</scope>
    <source>
        <strain evidence="10">DG_54_3</strain>
    </source>
</reference>
<feature type="domain" description="Lysidine-tRNA(Ile) synthetase C-terminal" evidence="9">
    <location>
        <begin position="386"/>
        <end position="458"/>
    </location>
</feature>
<comment type="function">
    <text evidence="8">Ligates lysine onto the cytidine present at position 34 of the AUA codon-specific tRNA(Ile) that contains the anticodon CAU, in an ATP-dependent manner. Cytidine is converted to lysidine, thus changing the amino acid specificity of the tRNA from methionine to isoleucine.</text>
</comment>
<evidence type="ECO:0000256" key="1">
    <source>
        <dbReference type="ARBA" id="ARBA00004496"/>
    </source>
</evidence>
<dbReference type="GO" id="GO:0005737">
    <property type="term" value="C:cytoplasm"/>
    <property type="evidence" value="ECO:0007669"/>
    <property type="project" value="UniProtKB-SubCell"/>
</dbReference>
<dbReference type="Pfam" id="PF11734">
    <property type="entry name" value="TilS_C"/>
    <property type="match status" value="1"/>
</dbReference>
<keyword evidence="5 8" id="KW-0547">Nucleotide-binding</keyword>
<feature type="binding site" evidence="8">
    <location>
        <begin position="27"/>
        <end position="32"/>
    </location>
    <ligand>
        <name>ATP</name>
        <dbReference type="ChEBI" id="CHEBI:30616"/>
    </ligand>
</feature>
<dbReference type="PANTHER" id="PTHR43033:SF1">
    <property type="entry name" value="TRNA(ILE)-LYSIDINE SYNTHASE-RELATED"/>
    <property type="match status" value="1"/>
</dbReference>
<evidence type="ECO:0000256" key="7">
    <source>
        <dbReference type="ARBA" id="ARBA00048539"/>
    </source>
</evidence>
<dbReference type="SMART" id="SM00977">
    <property type="entry name" value="TilS_C"/>
    <property type="match status" value="1"/>
</dbReference>
<name>A0A0S7XQ13_UNCSA</name>
<gene>
    <name evidence="8" type="primary">tilS</name>
    <name evidence="10" type="ORF">AMJ44_12515</name>
</gene>
<organism evidence="10 11">
    <name type="scientific">candidate division WOR-1 bacterium DG_54_3</name>
    <dbReference type="NCBI Taxonomy" id="1703775"/>
    <lineage>
        <taxon>Bacteria</taxon>
        <taxon>Bacillati</taxon>
        <taxon>Saganbacteria</taxon>
    </lineage>
</organism>
<dbReference type="AlphaFoldDB" id="A0A0S7XQ13"/>
<comment type="catalytic activity">
    <reaction evidence="7 8">
        <text>cytidine(34) in tRNA(Ile2) + L-lysine + ATP = lysidine(34) in tRNA(Ile2) + AMP + diphosphate + H(+)</text>
        <dbReference type="Rhea" id="RHEA:43744"/>
        <dbReference type="Rhea" id="RHEA-COMP:10625"/>
        <dbReference type="Rhea" id="RHEA-COMP:10670"/>
        <dbReference type="ChEBI" id="CHEBI:15378"/>
        <dbReference type="ChEBI" id="CHEBI:30616"/>
        <dbReference type="ChEBI" id="CHEBI:32551"/>
        <dbReference type="ChEBI" id="CHEBI:33019"/>
        <dbReference type="ChEBI" id="CHEBI:82748"/>
        <dbReference type="ChEBI" id="CHEBI:83665"/>
        <dbReference type="ChEBI" id="CHEBI:456215"/>
        <dbReference type="EC" id="6.3.4.19"/>
    </reaction>
</comment>
<dbReference type="Pfam" id="PF01171">
    <property type="entry name" value="ATP_bind_3"/>
    <property type="match status" value="1"/>
</dbReference>
<comment type="caution">
    <text evidence="10">The sequence shown here is derived from an EMBL/GenBank/DDBJ whole genome shotgun (WGS) entry which is preliminary data.</text>
</comment>
<evidence type="ECO:0000313" key="10">
    <source>
        <dbReference type="EMBL" id="KPJ64594.1"/>
    </source>
</evidence>
<dbReference type="EC" id="6.3.4.19" evidence="8"/>
<dbReference type="InterPro" id="IPR011063">
    <property type="entry name" value="TilS/TtcA_N"/>
</dbReference>
<keyword evidence="4 8" id="KW-0819">tRNA processing</keyword>
<evidence type="ECO:0000256" key="8">
    <source>
        <dbReference type="HAMAP-Rule" id="MF_01161"/>
    </source>
</evidence>
<dbReference type="NCBIfam" id="TIGR02432">
    <property type="entry name" value="lysidine_TilS_N"/>
    <property type="match status" value="1"/>
</dbReference>
<dbReference type="SUPFAM" id="SSF82829">
    <property type="entry name" value="MesJ substrate recognition domain-like"/>
    <property type="match status" value="1"/>
</dbReference>